<feature type="transmembrane region" description="Helical" evidence="1">
    <location>
        <begin position="90"/>
        <end position="113"/>
    </location>
</feature>
<keyword evidence="1" id="KW-0812">Transmembrane</keyword>
<dbReference type="RefSeq" id="WP_317945721.1">
    <property type="nucleotide sequence ID" value="NZ_JAUBDI010000018.1"/>
</dbReference>
<reference evidence="2 3" key="1">
    <citation type="submission" date="2023-06" db="EMBL/GenBank/DDBJ databases">
        <title>Sporosarcina sp. nov., isolated from Korean traditional fermented seafood 'Jeotgal'.</title>
        <authorList>
            <person name="Yang A.I."/>
            <person name="Shin N.-R."/>
        </authorList>
    </citation>
    <scope>NUCLEOTIDE SEQUENCE [LARGE SCALE GENOMIC DNA]</scope>
    <source>
        <strain evidence="2 3">KCTC13119</strain>
    </source>
</reference>
<dbReference type="EMBL" id="JAUBDI010000018">
    <property type="protein sequence ID" value="MDW0114581.1"/>
    <property type="molecule type" value="Genomic_DNA"/>
</dbReference>
<keyword evidence="1" id="KW-1133">Transmembrane helix</keyword>
<keyword evidence="3" id="KW-1185">Reference proteome</keyword>
<feature type="transmembrane region" description="Helical" evidence="1">
    <location>
        <begin position="56"/>
        <end position="78"/>
    </location>
</feature>
<sequence length="177" mass="19826">MGKIVLGLFFIFFTTNVSFVDTGIVFYVTNVIGYLSMYVGVRELHLQSDQFKRIRLWIGFMLAHSVFFVVLNGTGNSIQTHALSTFSSSFVGFFLLALALVGMSIIFYILHLLLQEGIFAKVDRLVGGVFATFIVAGICFFVTPSYAFLPMIVLFLFEAVLLIRMYATIQQQKVISA</sequence>
<comment type="caution">
    <text evidence="2">The sequence shown here is derived from an EMBL/GenBank/DDBJ whole genome shotgun (WGS) entry which is preliminary data.</text>
</comment>
<dbReference type="Proteomes" id="UP001282284">
    <property type="component" value="Unassembled WGS sequence"/>
</dbReference>
<proteinExistence type="predicted"/>
<keyword evidence="1" id="KW-0472">Membrane</keyword>
<gene>
    <name evidence="2" type="ORF">QT711_15390</name>
</gene>
<evidence type="ECO:0000256" key="1">
    <source>
        <dbReference type="SAM" id="Phobius"/>
    </source>
</evidence>
<organism evidence="2 3">
    <name type="scientific">Sporosarcina saromensis</name>
    <dbReference type="NCBI Taxonomy" id="359365"/>
    <lineage>
        <taxon>Bacteria</taxon>
        <taxon>Bacillati</taxon>
        <taxon>Bacillota</taxon>
        <taxon>Bacilli</taxon>
        <taxon>Bacillales</taxon>
        <taxon>Caryophanaceae</taxon>
        <taxon>Sporosarcina</taxon>
    </lineage>
</organism>
<name>A0ABU4GCF1_9BACL</name>
<feature type="transmembrane region" description="Helical" evidence="1">
    <location>
        <begin position="6"/>
        <end position="35"/>
    </location>
</feature>
<accession>A0ABU4GCF1</accession>
<evidence type="ECO:0000313" key="3">
    <source>
        <dbReference type="Proteomes" id="UP001282284"/>
    </source>
</evidence>
<feature type="transmembrane region" description="Helical" evidence="1">
    <location>
        <begin position="149"/>
        <end position="167"/>
    </location>
</feature>
<protein>
    <submittedName>
        <fullName evidence="2">Uncharacterized protein</fullName>
    </submittedName>
</protein>
<evidence type="ECO:0000313" key="2">
    <source>
        <dbReference type="EMBL" id="MDW0114581.1"/>
    </source>
</evidence>
<feature type="transmembrane region" description="Helical" evidence="1">
    <location>
        <begin position="125"/>
        <end position="143"/>
    </location>
</feature>